<dbReference type="PANTHER" id="PTHR10629:SF52">
    <property type="entry name" value="DNA (CYTOSINE-5)-METHYLTRANSFERASE 1"/>
    <property type="match status" value="1"/>
</dbReference>
<evidence type="ECO:0000256" key="4">
    <source>
        <dbReference type="ARBA" id="ARBA00022691"/>
    </source>
</evidence>
<feature type="active site" evidence="5">
    <location>
        <position position="544"/>
    </location>
</feature>
<keyword evidence="3 5" id="KW-0808">Transferase</keyword>
<dbReference type="EMBL" id="JAGPXC010000013">
    <property type="protein sequence ID" value="KAH6643308.1"/>
    <property type="molecule type" value="Genomic_DNA"/>
</dbReference>
<dbReference type="GO" id="GO:0032259">
    <property type="term" value="P:methylation"/>
    <property type="evidence" value="ECO:0007669"/>
    <property type="project" value="UniProtKB-KW"/>
</dbReference>
<evidence type="ECO:0000256" key="1">
    <source>
        <dbReference type="ARBA" id="ARBA00011975"/>
    </source>
</evidence>
<dbReference type="Gene3D" id="3.90.120.10">
    <property type="entry name" value="DNA Methylase, subunit A, domain 2"/>
    <property type="match status" value="1"/>
</dbReference>
<dbReference type="Proteomes" id="UP000758603">
    <property type="component" value="Unassembled WGS sequence"/>
</dbReference>
<dbReference type="OrthoDB" id="414133at2759"/>
<evidence type="ECO:0000256" key="2">
    <source>
        <dbReference type="ARBA" id="ARBA00022603"/>
    </source>
</evidence>
<dbReference type="GO" id="GO:0003677">
    <property type="term" value="F:DNA binding"/>
    <property type="evidence" value="ECO:0007669"/>
    <property type="project" value="TreeGrafter"/>
</dbReference>
<dbReference type="InterPro" id="IPR029063">
    <property type="entry name" value="SAM-dependent_MTases_sf"/>
</dbReference>
<dbReference type="GeneID" id="70129974"/>
<dbReference type="PRINTS" id="PR00105">
    <property type="entry name" value="C5METTRFRASE"/>
</dbReference>
<proteinExistence type="inferred from homology"/>
<evidence type="ECO:0000313" key="8">
    <source>
        <dbReference type="Proteomes" id="UP000758603"/>
    </source>
</evidence>
<dbReference type="InterPro" id="IPR001525">
    <property type="entry name" value="C5_MeTfrase"/>
</dbReference>
<dbReference type="Gene3D" id="3.40.50.150">
    <property type="entry name" value="Vaccinia Virus protein VP39"/>
    <property type="match status" value="1"/>
</dbReference>
<evidence type="ECO:0000256" key="3">
    <source>
        <dbReference type="ARBA" id="ARBA00022679"/>
    </source>
</evidence>
<dbReference type="EC" id="2.1.1.37" evidence="1"/>
<feature type="compositionally biased region" description="Basic and acidic residues" evidence="6">
    <location>
        <begin position="36"/>
        <end position="56"/>
    </location>
</feature>
<feature type="compositionally biased region" description="Acidic residues" evidence="6">
    <location>
        <begin position="66"/>
        <end position="75"/>
    </location>
</feature>
<dbReference type="GO" id="GO:0003886">
    <property type="term" value="F:DNA (cytosine-5-)-methyltransferase activity"/>
    <property type="evidence" value="ECO:0007669"/>
    <property type="project" value="UniProtKB-EC"/>
</dbReference>
<feature type="region of interest" description="Disordered" evidence="6">
    <location>
        <begin position="1"/>
        <end position="75"/>
    </location>
</feature>
<dbReference type="PROSITE" id="PS51679">
    <property type="entry name" value="SAM_MT_C5"/>
    <property type="match status" value="1"/>
</dbReference>
<gene>
    <name evidence="7" type="ORF">BKA67DRAFT_542268</name>
</gene>
<feature type="compositionally biased region" description="Low complexity" evidence="6">
    <location>
        <begin position="161"/>
        <end position="175"/>
    </location>
</feature>
<dbReference type="RefSeq" id="XP_045951238.1">
    <property type="nucleotide sequence ID" value="XM_046101082.1"/>
</dbReference>
<dbReference type="AlphaFoldDB" id="A0A9P8REV3"/>
<sequence length="781" mass="87592">MDSPDPSGGHSRHPHRRVEDADLGSVAYFNEIQQRTQDRHRERVAQHREQTGDRESMPAAPIIIRDDEDDEEDVDATVKKGMDDDIAQNFDIAENLDIDDSNVENSEDDDSDINMNDAEFDSDDPNDLDFDINNLDIDIDDPHSVDVSDTFPDASSDDFSDASLDGSSNGSSDDAPGVVAGTHAGARSPTRDSAHAGARSRTHAGAHASARSRTHAGGHASADLSIRNPPVAIEERVSSYKLRSSNIIIRIGDFIETGHQHDSLYNGRFMLVKLIYVGSCGQVIFRGIPYTRTRNLCGMVEALRNELVEIMDIDENDDRDWDEQAQVQVAADTVERKRDFRVTNTQWPEKATQRILFNGNLDFIETYGPVVCRWRMVTHYRTAALRQVKRAIGRTLYHLREDDLDDPLYAHLPIMNRPRVPEETKLNSWRGAKARGGSYNNGSIGHGEIDLDEDAAAREQPFEVAKGQKYTFADIFCGAGGASCGARAAGVKVHMACDIDERSAETYRMNFPETTMHLRNVSELIGDMRVKDQRIDMLHISPPCQFWSPAHTSPGQDDNANRDILCSAHDIINKFRPRIVTVEQTYGILYGRHMQAFHQLLLCFTSQGYSITWRYIVLADWMVPQPRKRLVMVASCPGDFHPVLPEPCPVPPTVNCVLSENIHPDSTHNDPNQLNISSRYPRPPWNGNGILRNSLTCNCNDSKNYHPSGLRPFTVREYAALQTFPGDYWFVPVVSHAKKQVGNAFPPIAVEYLYGHLLEQLREEDNVFLPGEDGEGDEDDE</sequence>
<name>A0A9P8REV3_9PEZI</name>
<protein>
    <recommendedName>
        <fullName evidence="1">DNA (cytosine-5-)-methyltransferase</fullName>
        <ecNumber evidence="1">2.1.1.37</ecNumber>
    </recommendedName>
</protein>
<comment type="similarity">
    <text evidence="5">Belongs to the class I-like SAM-binding methyltransferase superfamily. C5-methyltransferase family.</text>
</comment>
<dbReference type="GO" id="GO:0005634">
    <property type="term" value="C:nucleus"/>
    <property type="evidence" value="ECO:0007669"/>
    <property type="project" value="TreeGrafter"/>
</dbReference>
<dbReference type="SUPFAM" id="SSF53335">
    <property type="entry name" value="S-adenosyl-L-methionine-dependent methyltransferases"/>
    <property type="match status" value="1"/>
</dbReference>
<keyword evidence="2 5" id="KW-0489">Methyltransferase</keyword>
<keyword evidence="8" id="KW-1185">Reference proteome</keyword>
<feature type="compositionally biased region" description="Acidic residues" evidence="6">
    <location>
        <begin position="94"/>
        <end position="130"/>
    </location>
</feature>
<dbReference type="PANTHER" id="PTHR10629">
    <property type="entry name" value="CYTOSINE-SPECIFIC METHYLTRANSFERASE"/>
    <property type="match status" value="1"/>
</dbReference>
<accession>A0A9P8REV3</accession>
<dbReference type="InterPro" id="IPR050390">
    <property type="entry name" value="C5-Methyltransferase"/>
</dbReference>
<evidence type="ECO:0000256" key="5">
    <source>
        <dbReference type="PROSITE-ProRule" id="PRU01016"/>
    </source>
</evidence>
<feature type="region of interest" description="Disordered" evidence="6">
    <location>
        <begin position="92"/>
        <end position="224"/>
    </location>
</feature>
<reference evidence="7" key="1">
    <citation type="journal article" date="2021" name="Nat. Commun.">
        <title>Genetic determinants of endophytism in the Arabidopsis root mycobiome.</title>
        <authorList>
            <person name="Mesny F."/>
            <person name="Miyauchi S."/>
            <person name="Thiergart T."/>
            <person name="Pickel B."/>
            <person name="Atanasova L."/>
            <person name="Karlsson M."/>
            <person name="Huettel B."/>
            <person name="Barry K.W."/>
            <person name="Haridas S."/>
            <person name="Chen C."/>
            <person name="Bauer D."/>
            <person name="Andreopoulos W."/>
            <person name="Pangilinan J."/>
            <person name="LaButti K."/>
            <person name="Riley R."/>
            <person name="Lipzen A."/>
            <person name="Clum A."/>
            <person name="Drula E."/>
            <person name="Henrissat B."/>
            <person name="Kohler A."/>
            <person name="Grigoriev I.V."/>
            <person name="Martin F.M."/>
            <person name="Hacquard S."/>
        </authorList>
    </citation>
    <scope>NUCLEOTIDE SEQUENCE</scope>
    <source>
        <strain evidence="7">MPI-SDFR-AT-0073</strain>
    </source>
</reference>
<dbReference type="Pfam" id="PF00145">
    <property type="entry name" value="DNA_methylase"/>
    <property type="match status" value="2"/>
</dbReference>
<organism evidence="7 8">
    <name type="scientific">Truncatella angustata</name>
    <dbReference type="NCBI Taxonomy" id="152316"/>
    <lineage>
        <taxon>Eukaryota</taxon>
        <taxon>Fungi</taxon>
        <taxon>Dikarya</taxon>
        <taxon>Ascomycota</taxon>
        <taxon>Pezizomycotina</taxon>
        <taxon>Sordariomycetes</taxon>
        <taxon>Xylariomycetidae</taxon>
        <taxon>Amphisphaeriales</taxon>
        <taxon>Sporocadaceae</taxon>
        <taxon>Truncatella</taxon>
    </lineage>
</organism>
<evidence type="ECO:0000313" key="7">
    <source>
        <dbReference type="EMBL" id="KAH6643308.1"/>
    </source>
</evidence>
<dbReference type="GO" id="GO:0044027">
    <property type="term" value="P:negative regulation of gene expression via chromosomal CpG island methylation"/>
    <property type="evidence" value="ECO:0007669"/>
    <property type="project" value="TreeGrafter"/>
</dbReference>
<comment type="caution">
    <text evidence="7">The sequence shown here is derived from an EMBL/GenBank/DDBJ whole genome shotgun (WGS) entry which is preliminary data.</text>
</comment>
<evidence type="ECO:0000256" key="6">
    <source>
        <dbReference type="SAM" id="MobiDB-lite"/>
    </source>
</evidence>
<feature type="compositionally biased region" description="Basic residues" evidence="6">
    <location>
        <begin position="198"/>
        <end position="216"/>
    </location>
</feature>
<keyword evidence="4 5" id="KW-0949">S-adenosyl-L-methionine</keyword>